<dbReference type="Pfam" id="PF07244">
    <property type="entry name" value="POTRA"/>
    <property type="match status" value="4"/>
</dbReference>
<evidence type="ECO:0000256" key="5">
    <source>
        <dbReference type="ARBA" id="ARBA00022737"/>
    </source>
</evidence>
<protein>
    <recommendedName>
        <fullName evidence="8 9">Outer membrane protein assembly factor BamA</fullName>
    </recommendedName>
</protein>
<gene>
    <name evidence="8 11" type="primary">bamA</name>
    <name evidence="11" type="ORF">M5S25_06715</name>
</gene>
<dbReference type="InterPro" id="IPR010827">
    <property type="entry name" value="BamA/TamA_POTRA"/>
</dbReference>
<evidence type="ECO:0000256" key="4">
    <source>
        <dbReference type="ARBA" id="ARBA00022729"/>
    </source>
</evidence>
<keyword evidence="3 8" id="KW-0812">Transmembrane</keyword>
<evidence type="ECO:0000313" key="11">
    <source>
        <dbReference type="EMBL" id="MEE6112886.1"/>
    </source>
</evidence>
<dbReference type="NCBIfam" id="TIGR03303">
    <property type="entry name" value="OM_YaeT"/>
    <property type="match status" value="1"/>
</dbReference>
<dbReference type="EMBL" id="JAMDKS010000012">
    <property type="protein sequence ID" value="MEE6112886.1"/>
    <property type="molecule type" value="Genomic_DNA"/>
</dbReference>
<keyword evidence="4 8" id="KW-0732">Signal</keyword>
<evidence type="ECO:0000256" key="8">
    <source>
        <dbReference type="HAMAP-Rule" id="MF_01430"/>
    </source>
</evidence>
<evidence type="ECO:0000313" key="12">
    <source>
        <dbReference type="Proteomes" id="UP001352533"/>
    </source>
</evidence>
<dbReference type="InterPro" id="IPR034746">
    <property type="entry name" value="POTRA"/>
</dbReference>
<reference evidence="11 12" key="1">
    <citation type="journal article" date="2022" name="Front. Microbiol.">
        <title>Commensal bacteria contribute to the growth of multidrug-resistant Avibacterium paragallinarum in chickens.</title>
        <authorList>
            <person name="Zhu J."/>
            <person name="Chen Y."/>
            <person name="Wu Y."/>
            <person name="Wang Y."/>
            <person name="Zhu K."/>
        </authorList>
    </citation>
    <scope>NUCLEOTIDE SEQUENCE [LARGE SCALE GENOMIC DNA]</scope>
    <source>
        <strain evidence="11 12">AV12</strain>
    </source>
</reference>
<feature type="domain" description="POTRA" evidence="10">
    <location>
        <begin position="172"/>
        <end position="258"/>
    </location>
</feature>
<dbReference type="PROSITE" id="PS51779">
    <property type="entry name" value="POTRA"/>
    <property type="match status" value="3"/>
</dbReference>
<evidence type="ECO:0000259" key="10">
    <source>
        <dbReference type="PROSITE" id="PS51779"/>
    </source>
</evidence>
<feature type="chain" id="PRO_5044899888" description="Outer membrane protein assembly factor BamA" evidence="8">
    <location>
        <begin position="20"/>
        <end position="794"/>
    </location>
</feature>
<evidence type="ECO:0000256" key="9">
    <source>
        <dbReference type="NCBIfam" id="TIGR03303"/>
    </source>
</evidence>
<comment type="similarity">
    <text evidence="8">Belongs to the BamA family.</text>
</comment>
<keyword evidence="2 8" id="KW-1134">Transmembrane beta strand</keyword>
<sequence length="794" mass="87580" precursor="true">MKKLLIASLLFGTATVIEAAPFVVQGIRVDGVQGSTESQIINSLPVRVGQRATDKDIANVVRGLFLQGYKGVTATREGNTLVISVLQQPVIVEVDIKGNNSIPTEALKENLNANGFAVGDTLNAEKLEAFRIELLNHYQSVGRYNTKVEIFVNTLPNNRAEIKIQIDESDPALLKSLTFKGNESFSASKLREQMELQPDAWWKIFNNKYDSVQLNKDLEALRGFYLDHGYAKFQITGTDVKLNQEKTEADLTISMNEGAVYTVKSARIVGNVAGMSDQLSSSLNAIHLNEMFRRSDVLAVEQQIKTTLAEQGYGNPQVTISPVFDDKEHTVALTYVVDAGRRYSVRQIRFEGNNVSADSTLRQEMRQQEGTWLSAGLVELGKVRLERTGFFDSVESRTEAVPNTDDELDVIYRVTERNTGSINFGIGYGTESGLSYQASVKQDNFLGMGSSISLGGSHNDYGTTLNLGYNEPYFTKDGVSLGGNAFFEKYDNSKNDTSASYSRTSYGLNGTLGFPVNENNSYYIGLGYVHNKLKNISPEYTRNLYRVSMNYDDWLFKSDDFELSLGWNYNGLNRGFFPTKGVKGSIGGKVTIPGSDNKYYKLFADVQGYYPLDREQRWVVSAKASASYANGFGGKRLPFYQHYSAGGMGSLRGFASGAVGPNAIYQDYNKCQTTDGFCSAGVSSDIIGGNAMVTASAELIVPTPFVADKNQNAVRTSLFVDAASVWNTKWKKDGRSRFSALPDYGDPTRIRSSVGVALKWQSPVGPLVFSYAKPIKKYEGDEIEQFQFTIGGTF</sequence>
<evidence type="ECO:0000256" key="1">
    <source>
        <dbReference type="ARBA" id="ARBA00004370"/>
    </source>
</evidence>
<evidence type="ECO:0000256" key="6">
    <source>
        <dbReference type="ARBA" id="ARBA00023136"/>
    </source>
</evidence>
<dbReference type="HAMAP" id="MF_01430">
    <property type="entry name" value="OM_assembly_BamA"/>
    <property type="match status" value="1"/>
</dbReference>
<dbReference type="PIRSF" id="PIRSF006076">
    <property type="entry name" value="OM_assembly_OMP85"/>
    <property type="match status" value="1"/>
</dbReference>
<dbReference type="RefSeq" id="WP_194751316.1">
    <property type="nucleotide sequence ID" value="NZ_JACEWB010000012.1"/>
</dbReference>
<dbReference type="PANTHER" id="PTHR12815">
    <property type="entry name" value="SORTING AND ASSEMBLY MACHINERY SAMM50 PROTEIN FAMILY MEMBER"/>
    <property type="match status" value="1"/>
</dbReference>
<comment type="subunit">
    <text evidence="8">Part of the Bam complex.</text>
</comment>
<accession>A0ABU7QQR8</accession>
<dbReference type="PANTHER" id="PTHR12815:SF23">
    <property type="entry name" value="OUTER MEMBRANE PROTEIN ASSEMBLY FACTOR BAMA"/>
    <property type="match status" value="1"/>
</dbReference>
<dbReference type="Pfam" id="PF01103">
    <property type="entry name" value="Omp85"/>
    <property type="match status" value="1"/>
</dbReference>
<feature type="domain" description="POTRA" evidence="10">
    <location>
        <begin position="261"/>
        <end position="340"/>
    </location>
</feature>
<keyword evidence="5 8" id="KW-0677">Repeat</keyword>
<comment type="subcellular location">
    <subcellularLocation>
        <location evidence="8">Cell outer membrane</location>
    </subcellularLocation>
    <subcellularLocation>
        <location evidence="1">Membrane</location>
    </subcellularLocation>
</comment>
<dbReference type="InterPro" id="IPR039910">
    <property type="entry name" value="D15-like"/>
</dbReference>
<organism evidence="11 12">
    <name type="scientific">Avibacterium paragallinarum</name>
    <name type="common">Haemophilus gallinarum</name>
    <dbReference type="NCBI Taxonomy" id="728"/>
    <lineage>
        <taxon>Bacteria</taxon>
        <taxon>Pseudomonadati</taxon>
        <taxon>Pseudomonadota</taxon>
        <taxon>Gammaproteobacteria</taxon>
        <taxon>Pasteurellales</taxon>
        <taxon>Pasteurellaceae</taxon>
        <taxon>Avibacterium</taxon>
    </lineage>
</organism>
<dbReference type="Gene3D" id="2.40.160.50">
    <property type="entry name" value="membrane protein fhac: a member of the omp85/tpsb transporter family"/>
    <property type="match status" value="1"/>
</dbReference>
<comment type="caution">
    <text evidence="11">The sequence shown here is derived from an EMBL/GenBank/DDBJ whole genome shotgun (WGS) entry which is preliminary data.</text>
</comment>
<dbReference type="InterPro" id="IPR023707">
    <property type="entry name" value="OM_assembly_BamA"/>
</dbReference>
<dbReference type="Gene3D" id="3.10.20.310">
    <property type="entry name" value="membrane protein fhac"/>
    <property type="match status" value="5"/>
</dbReference>
<feature type="domain" description="POTRA" evidence="10">
    <location>
        <begin position="343"/>
        <end position="417"/>
    </location>
</feature>
<dbReference type="InterPro" id="IPR000184">
    <property type="entry name" value="Bac_surfAg_D15"/>
</dbReference>
<keyword evidence="7 8" id="KW-0998">Cell outer membrane</keyword>
<evidence type="ECO:0000256" key="7">
    <source>
        <dbReference type="ARBA" id="ARBA00023237"/>
    </source>
</evidence>
<evidence type="ECO:0000256" key="3">
    <source>
        <dbReference type="ARBA" id="ARBA00022692"/>
    </source>
</evidence>
<dbReference type="Proteomes" id="UP001352533">
    <property type="component" value="Unassembled WGS sequence"/>
</dbReference>
<keyword evidence="12" id="KW-1185">Reference proteome</keyword>
<proteinExistence type="inferred from homology"/>
<comment type="function">
    <text evidence="8">Part of the outer membrane protein assembly complex, which is involved in assembly and insertion of beta-barrel proteins into the outer membrane.</text>
</comment>
<name>A0ABU7QQR8_AVIPA</name>
<evidence type="ECO:0000256" key="2">
    <source>
        <dbReference type="ARBA" id="ARBA00022452"/>
    </source>
</evidence>
<feature type="signal peptide" evidence="8">
    <location>
        <begin position="1"/>
        <end position="19"/>
    </location>
</feature>
<keyword evidence="6 8" id="KW-0472">Membrane</keyword>